<sequence>MLGFKQCVFIFTLLLSVVVSGYVFDVATETEIEELVRKTLECRHVPGMTLSVVKGDDVWARGFGSADISAGVPVDNSTLFAIGSVTKSFTMVLLGILLTEKKLDWTAKVMDILGPEYGFVDEYRTRESTLKDLLSHRTGVDSIDVGILAGYPKTVTREQLCKNMKMVPERMPFRDTFIYNNFMYMLLGHVAEKLGGDTWENLVTSRVLKPIGMTSTKLMLDPVDVYEKKAARPYTYKDGIFQNGTKELYTIHPLEPAGAILSNGVDMAKYIRFIINMGKTDKGEQLLDSALLTLSLISVIPRNDDVTKKMSLTRPEFPVSDLHLGYGQAWVEAFYRGYRRIWHSGGLFSYITLLWIFPEQKFGLFASTNGPGLSESQSTAMRTTFYHVADCLLGLEPWINITTSCTFPEPWRTANDTDSSTVEDAVVLTNAKKYEGFYISPYVSGIRVEEDDTSNTSMRFRMGNMGGALYATVDKDRFLMEIRTPWELSVMFIDQNNVTLKTNVTFLWTGDHVNTLQAHFPVPVNFTRRTHAGEAATNACDPLSHQGCIPL</sequence>
<evidence type="ECO:0000313" key="3">
    <source>
        <dbReference type="EMBL" id="KAH3843703.1"/>
    </source>
</evidence>
<dbReference type="InterPro" id="IPR050491">
    <property type="entry name" value="AmpC-like"/>
</dbReference>
<dbReference type="AlphaFoldDB" id="A0A9D4QUP4"/>
<gene>
    <name evidence="3" type="ORF">DPMN_117232</name>
</gene>
<dbReference type="Gene3D" id="3.40.710.10">
    <property type="entry name" value="DD-peptidase/beta-lactamase superfamily"/>
    <property type="match status" value="1"/>
</dbReference>
<feature type="domain" description="Beta-lactamase-related" evidence="2">
    <location>
        <begin position="33"/>
        <end position="374"/>
    </location>
</feature>
<reference evidence="3" key="1">
    <citation type="journal article" date="2019" name="bioRxiv">
        <title>The Genome of the Zebra Mussel, Dreissena polymorpha: A Resource for Invasive Species Research.</title>
        <authorList>
            <person name="McCartney M.A."/>
            <person name="Auch B."/>
            <person name="Kono T."/>
            <person name="Mallez S."/>
            <person name="Zhang Y."/>
            <person name="Obille A."/>
            <person name="Becker A."/>
            <person name="Abrahante J.E."/>
            <person name="Garbe J."/>
            <person name="Badalamenti J.P."/>
            <person name="Herman A."/>
            <person name="Mangelson H."/>
            <person name="Liachko I."/>
            <person name="Sullivan S."/>
            <person name="Sone E.D."/>
            <person name="Koren S."/>
            <person name="Silverstein K.A.T."/>
            <person name="Beckman K.B."/>
            <person name="Gohl D.M."/>
        </authorList>
    </citation>
    <scope>NUCLEOTIDE SEQUENCE</scope>
    <source>
        <strain evidence="3">Duluth1</strain>
        <tissue evidence="3">Whole animal</tissue>
    </source>
</reference>
<dbReference type="InterPro" id="IPR001466">
    <property type="entry name" value="Beta-lactam-related"/>
</dbReference>
<dbReference type="Proteomes" id="UP000828390">
    <property type="component" value="Unassembled WGS sequence"/>
</dbReference>
<dbReference type="InterPro" id="IPR012338">
    <property type="entry name" value="Beta-lactam/transpept-like"/>
</dbReference>
<dbReference type="SUPFAM" id="SSF56601">
    <property type="entry name" value="beta-lactamase/transpeptidase-like"/>
    <property type="match status" value="1"/>
</dbReference>
<reference evidence="3" key="2">
    <citation type="submission" date="2020-11" db="EMBL/GenBank/DDBJ databases">
        <authorList>
            <person name="McCartney M.A."/>
            <person name="Auch B."/>
            <person name="Kono T."/>
            <person name="Mallez S."/>
            <person name="Becker A."/>
            <person name="Gohl D.M."/>
            <person name="Silverstein K.A.T."/>
            <person name="Koren S."/>
            <person name="Bechman K.B."/>
            <person name="Herman A."/>
            <person name="Abrahante J.E."/>
            <person name="Garbe J."/>
        </authorList>
    </citation>
    <scope>NUCLEOTIDE SEQUENCE</scope>
    <source>
        <strain evidence="3">Duluth1</strain>
        <tissue evidence="3">Whole animal</tissue>
    </source>
</reference>
<keyword evidence="1" id="KW-0732">Signal</keyword>
<feature type="signal peptide" evidence="1">
    <location>
        <begin position="1"/>
        <end position="21"/>
    </location>
</feature>
<dbReference type="OrthoDB" id="5946976at2759"/>
<organism evidence="3 4">
    <name type="scientific">Dreissena polymorpha</name>
    <name type="common">Zebra mussel</name>
    <name type="synonym">Mytilus polymorpha</name>
    <dbReference type="NCBI Taxonomy" id="45954"/>
    <lineage>
        <taxon>Eukaryota</taxon>
        <taxon>Metazoa</taxon>
        <taxon>Spiralia</taxon>
        <taxon>Lophotrochozoa</taxon>
        <taxon>Mollusca</taxon>
        <taxon>Bivalvia</taxon>
        <taxon>Autobranchia</taxon>
        <taxon>Heteroconchia</taxon>
        <taxon>Euheterodonta</taxon>
        <taxon>Imparidentia</taxon>
        <taxon>Neoheterodontei</taxon>
        <taxon>Myida</taxon>
        <taxon>Dreissenoidea</taxon>
        <taxon>Dreissenidae</taxon>
        <taxon>Dreissena</taxon>
    </lineage>
</organism>
<proteinExistence type="predicted"/>
<dbReference type="PANTHER" id="PTHR46825:SF15">
    <property type="entry name" value="BETA-LACTAMASE-RELATED DOMAIN-CONTAINING PROTEIN"/>
    <property type="match status" value="1"/>
</dbReference>
<dbReference type="EMBL" id="JAIWYP010000004">
    <property type="protein sequence ID" value="KAH3843703.1"/>
    <property type="molecule type" value="Genomic_DNA"/>
</dbReference>
<evidence type="ECO:0000313" key="4">
    <source>
        <dbReference type="Proteomes" id="UP000828390"/>
    </source>
</evidence>
<accession>A0A9D4QUP4</accession>
<keyword evidence="4" id="KW-1185">Reference proteome</keyword>
<dbReference type="Pfam" id="PF00144">
    <property type="entry name" value="Beta-lactamase"/>
    <property type="match status" value="1"/>
</dbReference>
<feature type="chain" id="PRO_5039083651" description="Beta-lactamase-related domain-containing protein" evidence="1">
    <location>
        <begin position="22"/>
        <end position="551"/>
    </location>
</feature>
<evidence type="ECO:0000259" key="2">
    <source>
        <dbReference type="Pfam" id="PF00144"/>
    </source>
</evidence>
<comment type="caution">
    <text evidence="3">The sequence shown here is derived from an EMBL/GenBank/DDBJ whole genome shotgun (WGS) entry which is preliminary data.</text>
</comment>
<protein>
    <recommendedName>
        <fullName evidence="2">Beta-lactamase-related domain-containing protein</fullName>
    </recommendedName>
</protein>
<name>A0A9D4QUP4_DREPO</name>
<evidence type="ECO:0000256" key="1">
    <source>
        <dbReference type="SAM" id="SignalP"/>
    </source>
</evidence>
<dbReference type="PANTHER" id="PTHR46825">
    <property type="entry name" value="D-ALANYL-D-ALANINE-CARBOXYPEPTIDASE/ENDOPEPTIDASE AMPH"/>
    <property type="match status" value="1"/>
</dbReference>